<dbReference type="Proteomes" id="UP000326799">
    <property type="component" value="Unassembled WGS sequence"/>
</dbReference>
<dbReference type="SUPFAM" id="SSF52467">
    <property type="entry name" value="DHS-like NAD/FAD-binding domain"/>
    <property type="match status" value="1"/>
</dbReference>
<dbReference type="SUPFAM" id="SSF52518">
    <property type="entry name" value="Thiamin diphosphate-binding fold (THDP-binding)"/>
    <property type="match status" value="2"/>
</dbReference>
<evidence type="ECO:0000256" key="11">
    <source>
        <dbReference type="PIRSR" id="PIRSR036565-2"/>
    </source>
</evidence>
<protein>
    <recommendedName>
        <fullName evidence="5">Pyruvate decarboxylase</fullName>
        <ecNumber evidence="4">4.1.1.1</ecNumber>
    </recommendedName>
</protein>
<dbReference type="PIRSF" id="PIRSF036565">
    <property type="entry name" value="Pyruvt_ip_decrb"/>
    <property type="match status" value="1"/>
</dbReference>
<dbReference type="PANTHER" id="PTHR43452:SF11">
    <property type="entry name" value="PYRUVATE DECARBOXYLASE"/>
    <property type="match status" value="1"/>
</dbReference>
<gene>
    <name evidence="16" type="ORF">BDV33DRAFT_229182</name>
</gene>
<dbReference type="GO" id="GO:0005829">
    <property type="term" value="C:cytosol"/>
    <property type="evidence" value="ECO:0007669"/>
    <property type="project" value="TreeGrafter"/>
</dbReference>
<evidence type="ECO:0000256" key="7">
    <source>
        <dbReference type="ARBA" id="ARBA00022793"/>
    </source>
</evidence>
<keyword evidence="6 11" id="KW-0479">Metal-binding</keyword>
<reference evidence="16 17" key="1">
    <citation type="submission" date="2019-04" db="EMBL/GenBank/DDBJ databases">
        <title>Fungal friends and foes A comparative genomics study of 23 Aspergillus species from section Flavi.</title>
        <authorList>
            <consortium name="DOE Joint Genome Institute"/>
            <person name="Kjaerbolling I."/>
            <person name="Vesth T.C."/>
            <person name="Frisvad J.C."/>
            <person name="Nybo J.L."/>
            <person name="Theobald S."/>
            <person name="Kildgaard S."/>
            <person name="Petersen T.I."/>
            <person name="Kuo A."/>
            <person name="Sato A."/>
            <person name="Lyhne E.K."/>
            <person name="Kogle M.E."/>
            <person name="Wiebenga A."/>
            <person name="Kun R.S."/>
            <person name="Lubbers R.J."/>
            <person name="Makela M.R."/>
            <person name="Barry K."/>
            <person name="Chovatia M."/>
            <person name="Clum A."/>
            <person name="Daum C."/>
            <person name="Haridas S."/>
            <person name="He G."/>
            <person name="LaButti K."/>
            <person name="Lipzen A."/>
            <person name="Mondo S."/>
            <person name="Pangilinan J."/>
            <person name="Riley R."/>
            <person name="Salamov A."/>
            <person name="Simmons B.A."/>
            <person name="Magnuson J.K."/>
            <person name="Henrissat B."/>
            <person name="Mortensen U.H."/>
            <person name="Larsen T.O."/>
            <person name="De vries R.P."/>
            <person name="Grigoriev I.V."/>
            <person name="Machida M."/>
            <person name="Baker S.E."/>
            <person name="Andersen M.R."/>
        </authorList>
    </citation>
    <scope>NUCLEOTIDE SEQUENCE [LARGE SCALE GENOMIC DNA]</scope>
    <source>
        <strain evidence="16 17">CBS 126849</strain>
    </source>
</reference>
<keyword evidence="17" id="KW-1185">Reference proteome</keyword>
<dbReference type="InterPro" id="IPR047214">
    <property type="entry name" value="TPP_PDC_IPDC"/>
</dbReference>
<dbReference type="GO" id="GO:0000287">
    <property type="term" value="F:magnesium ion binding"/>
    <property type="evidence" value="ECO:0007669"/>
    <property type="project" value="InterPro"/>
</dbReference>
<comment type="catalytic activity">
    <reaction evidence="1">
        <text>a 2-oxocarboxylate + H(+) = an aldehyde + CO2</text>
        <dbReference type="Rhea" id="RHEA:11628"/>
        <dbReference type="ChEBI" id="CHEBI:15378"/>
        <dbReference type="ChEBI" id="CHEBI:16526"/>
        <dbReference type="ChEBI" id="CHEBI:17478"/>
        <dbReference type="ChEBI" id="CHEBI:35179"/>
        <dbReference type="EC" id="4.1.1.1"/>
    </reaction>
</comment>
<keyword evidence="7" id="KW-0210">Decarboxylase</keyword>
<keyword evidence="10" id="KW-0456">Lyase</keyword>
<dbReference type="InterPro" id="IPR011766">
    <property type="entry name" value="TPP_enzyme_TPP-bd"/>
</dbReference>
<proteinExistence type="inferred from homology"/>
<evidence type="ECO:0000256" key="9">
    <source>
        <dbReference type="ARBA" id="ARBA00023052"/>
    </source>
</evidence>
<comment type="cofactor">
    <cofactor evidence="2">
        <name>thiamine diphosphate</name>
        <dbReference type="ChEBI" id="CHEBI:58937"/>
    </cofactor>
</comment>
<evidence type="ECO:0000259" key="15">
    <source>
        <dbReference type="Pfam" id="PF02776"/>
    </source>
</evidence>
<feature type="domain" description="Thiamine pyrophosphate enzyme TPP-binding" evidence="14">
    <location>
        <begin position="398"/>
        <end position="478"/>
    </location>
</feature>
<evidence type="ECO:0000259" key="13">
    <source>
        <dbReference type="Pfam" id="PF00205"/>
    </source>
</evidence>
<evidence type="ECO:0000256" key="8">
    <source>
        <dbReference type="ARBA" id="ARBA00022842"/>
    </source>
</evidence>
<evidence type="ECO:0000256" key="4">
    <source>
        <dbReference type="ARBA" id="ARBA00013202"/>
    </source>
</evidence>
<evidence type="ECO:0000259" key="14">
    <source>
        <dbReference type="Pfam" id="PF02775"/>
    </source>
</evidence>
<name>A0A5N6FAC3_9EURO</name>
<dbReference type="GO" id="GO:0004737">
    <property type="term" value="F:pyruvate decarboxylase activity"/>
    <property type="evidence" value="ECO:0007669"/>
    <property type="project" value="UniProtKB-EC"/>
</dbReference>
<feature type="binding site" evidence="11">
    <location>
        <position position="471"/>
    </location>
    <ligand>
        <name>Mg(2+)</name>
        <dbReference type="ChEBI" id="CHEBI:18420"/>
    </ligand>
</feature>
<evidence type="ECO:0000313" key="17">
    <source>
        <dbReference type="Proteomes" id="UP000326799"/>
    </source>
</evidence>
<dbReference type="Gene3D" id="3.40.50.1220">
    <property type="entry name" value="TPP-binding domain"/>
    <property type="match status" value="1"/>
</dbReference>
<dbReference type="InterPro" id="IPR012000">
    <property type="entry name" value="Thiamin_PyroP_enz_cen_dom"/>
</dbReference>
<dbReference type="Pfam" id="PF02776">
    <property type="entry name" value="TPP_enzyme_N"/>
    <property type="match status" value="1"/>
</dbReference>
<organism evidence="16 17">
    <name type="scientific">Aspergillus novoparasiticus</name>
    <dbReference type="NCBI Taxonomy" id="986946"/>
    <lineage>
        <taxon>Eukaryota</taxon>
        <taxon>Fungi</taxon>
        <taxon>Dikarya</taxon>
        <taxon>Ascomycota</taxon>
        <taxon>Pezizomycotina</taxon>
        <taxon>Eurotiomycetes</taxon>
        <taxon>Eurotiomycetidae</taxon>
        <taxon>Eurotiales</taxon>
        <taxon>Aspergillaceae</taxon>
        <taxon>Aspergillus</taxon>
        <taxon>Aspergillus subgen. Circumdati</taxon>
    </lineage>
</organism>
<dbReference type="GO" id="GO:0030976">
    <property type="term" value="F:thiamine pyrophosphate binding"/>
    <property type="evidence" value="ECO:0007669"/>
    <property type="project" value="InterPro"/>
</dbReference>
<evidence type="ECO:0000313" key="16">
    <source>
        <dbReference type="EMBL" id="KAB8226065.1"/>
    </source>
</evidence>
<evidence type="ECO:0000256" key="2">
    <source>
        <dbReference type="ARBA" id="ARBA00001964"/>
    </source>
</evidence>
<dbReference type="EC" id="4.1.1.1" evidence="4"/>
<dbReference type="InterPro" id="IPR012001">
    <property type="entry name" value="Thiamin_PyroP_enz_TPP-bd_dom"/>
</dbReference>
<evidence type="ECO:0000256" key="3">
    <source>
        <dbReference type="ARBA" id="ARBA00007812"/>
    </source>
</evidence>
<evidence type="ECO:0000256" key="5">
    <source>
        <dbReference type="ARBA" id="ARBA00014422"/>
    </source>
</evidence>
<dbReference type="AlphaFoldDB" id="A0A5N6FAC3"/>
<dbReference type="Pfam" id="PF00205">
    <property type="entry name" value="TPP_enzyme_M"/>
    <property type="match status" value="1"/>
</dbReference>
<comment type="cofactor">
    <cofactor evidence="11">
        <name>Mg(2+)</name>
        <dbReference type="ChEBI" id="CHEBI:18420"/>
    </cofactor>
    <text evidence="11">Binds 1 Mg(2+) per subunit.</text>
</comment>
<evidence type="ECO:0000256" key="6">
    <source>
        <dbReference type="ARBA" id="ARBA00022723"/>
    </source>
</evidence>
<dbReference type="GO" id="GO:0000949">
    <property type="term" value="P:aromatic amino acid family catabolic process to alcohol via Ehrlich pathway"/>
    <property type="evidence" value="ECO:0007669"/>
    <property type="project" value="TreeGrafter"/>
</dbReference>
<evidence type="ECO:0000256" key="10">
    <source>
        <dbReference type="ARBA" id="ARBA00023239"/>
    </source>
</evidence>
<dbReference type="InterPro" id="IPR012110">
    <property type="entry name" value="PDC/IPDC-like"/>
</dbReference>
<evidence type="ECO:0000256" key="1">
    <source>
        <dbReference type="ARBA" id="ARBA00001041"/>
    </source>
</evidence>
<comment type="similarity">
    <text evidence="3 12">Belongs to the TPP enzyme family.</text>
</comment>
<dbReference type="CDD" id="cd07038">
    <property type="entry name" value="TPP_PYR_PDC_IPDC_like"/>
    <property type="match status" value="1"/>
</dbReference>
<feature type="domain" description="Thiamine pyrophosphate enzyme central" evidence="13">
    <location>
        <begin position="200"/>
        <end position="316"/>
    </location>
</feature>
<dbReference type="InterPro" id="IPR047213">
    <property type="entry name" value="TPP_PYR_PDC_IPDC-like"/>
</dbReference>
<feature type="domain" description="Thiamine pyrophosphate enzyme N-terminal TPP-binding" evidence="15">
    <location>
        <begin position="4"/>
        <end position="112"/>
    </location>
</feature>
<dbReference type="FunFam" id="3.40.50.970:FF:000024">
    <property type="entry name" value="Pyruvate decarboxylase isozyme"/>
    <property type="match status" value="1"/>
</dbReference>
<dbReference type="CDD" id="cd02005">
    <property type="entry name" value="TPP_PDC_IPDC"/>
    <property type="match status" value="1"/>
</dbReference>
<dbReference type="Pfam" id="PF02775">
    <property type="entry name" value="TPP_enzyme_C"/>
    <property type="match status" value="1"/>
</dbReference>
<evidence type="ECO:0000256" key="12">
    <source>
        <dbReference type="RuleBase" id="RU362132"/>
    </source>
</evidence>
<keyword evidence="8 11" id="KW-0460">Magnesium</keyword>
<dbReference type="GO" id="GO:0005634">
    <property type="term" value="C:nucleus"/>
    <property type="evidence" value="ECO:0007669"/>
    <property type="project" value="TreeGrafter"/>
</dbReference>
<sequence>MSIKLADYLFTRLRQLGIRSIFGVPGDYNLHLLDFVQPSGLAWVGTCNELNAAYAADGYARTNGLSALITTFGVGELSAINGVAGAYAEKAPIIHIVGTPARATQDSRALVHHTLADGEFRRFADMASHVTVAQVDLKDPRLVPDQIDWVLREALIHNRPVYLEVPDDMVDVLVDASNLPSVICIPLAPVTGHEPVLLGRILERIYAATRPLILVDGESRCMDILGDIDRLVKTTDWPTWTTIFGKSLVNEQLPNVYGVYAGSLGDPQWKDYFDSADLIINMGPHYSDTNSQNFTTIPNPAVTITLANTYIQIDNDVYRDTHPSSILPQILRNIDSSRIPRVTGPAKSVKEVNQLKPSDSITQNDFYRIVNSLIREDDLVLTETGTAAHGGRNMVLPQNTRLFGPATWLSIGYMLPATLGATLAQRERTNNPESRAILFIGDGSLQMTVQEISTMIRENLNVVIIVINNEGYTIERAIHGRKQSYNDIAPWRHAQALGFFGADDKPARQNYFSAWTWGELDAALRDKRIQNGTGLRIIEVFMGREDVQGALLRLMEKQIADEY</sequence>
<dbReference type="FunFam" id="3.40.50.970:FF:000019">
    <property type="entry name" value="Pyruvate decarboxylase isozyme"/>
    <property type="match status" value="1"/>
</dbReference>
<dbReference type="Gene3D" id="3.40.50.970">
    <property type="match status" value="2"/>
</dbReference>
<accession>A0A5N6FAC3</accession>
<dbReference type="PANTHER" id="PTHR43452">
    <property type="entry name" value="PYRUVATE DECARBOXYLASE"/>
    <property type="match status" value="1"/>
</dbReference>
<keyword evidence="9 12" id="KW-0786">Thiamine pyrophosphate</keyword>
<feature type="binding site" evidence="11">
    <location>
        <position position="442"/>
    </location>
    <ligand>
        <name>Mg(2+)</name>
        <dbReference type="ChEBI" id="CHEBI:18420"/>
    </ligand>
</feature>
<dbReference type="InterPro" id="IPR029061">
    <property type="entry name" value="THDP-binding"/>
</dbReference>
<feature type="binding site" evidence="11">
    <location>
        <position position="469"/>
    </location>
    <ligand>
        <name>Mg(2+)</name>
        <dbReference type="ChEBI" id="CHEBI:18420"/>
    </ligand>
</feature>
<dbReference type="EMBL" id="ML733392">
    <property type="protein sequence ID" value="KAB8226065.1"/>
    <property type="molecule type" value="Genomic_DNA"/>
</dbReference>
<dbReference type="InterPro" id="IPR029035">
    <property type="entry name" value="DHS-like_NAD/FAD-binding_dom"/>
</dbReference>